<dbReference type="EMBL" id="SBIJ01000095">
    <property type="protein sequence ID" value="TNH41534.1"/>
    <property type="molecule type" value="Genomic_DNA"/>
</dbReference>
<reference evidence="2 3" key="1">
    <citation type="submission" date="2019-01" db="EMBL/GenBank/DDBJ databases">
        <title>Draft genome assembly of Photorhabdus luminescens subsp. sonorensis Caborca.</title>
        <authorList>
            <person name="Duong D.A."/>
            <person name="Espinosa-Artiles P."/>
            <person name="Orozco R.A."/>
            <person name="Molnar I."/>
            <person name="Stock P."/>
        </authorList>
    </citation>
    <scope>NUCLEOTIDE SEQUENCE [LARGE SCALE GENOMIC DNA]</scope>
    <source>
        <strain evidence="2 3">Caborca</strain>
    </source>
</reference>
<dbReference type="AlphaFoldDB" id="A0A5C4RCT0"/>
<evidence type="ECO:0000313" key="3">
    <source>
        <dbReference type="Proteomes" id="UP000307592"/>
    </source>
</evidence>
<accession>A0A5C4RCT0</accession>
<evidence type="ECO:0000259" key="1">
    <source>
        <dbReference type="Pfam" id="PF18539"/>
    </source>
</evidence>
<comment type="caution">
    <text evidence="2">The sequence shown here is derived from an EMBL/GenBank/DDBJ whole genome shotgun (WGS) entry which is preliminary data.</text>
</comment>
<dbReference type="InterPro" id="IPR041008">
    <property type="entry name" value="DUF5625"/>
</dbReference>
<gene>
    <name evidence="2" type="ORF">EP164_22060</name>
</gene>
<dbReference type="Proteomes" id="UP000307592">
    <property type="component" value="Unassembled WGS sequence"/>
</dbReference>
<organism evidence="2 3">
    <name type="scientific">Photorhabdus luminescens subsp. sonorensis</name>
    <dbReference type="NCBI Taxonomy" id="1173677"/>
    <lineage>
        <taxon>Bacteria</taxon>
        <taxon>Pseudomonadati</taxon>
        <taxon>Pseudomonadota</taxon>
        <taxon>Gammaproteobacteria</taxon>
        <taxon>Enterobacterales</taxon>
        <taxon>Morganellaceae</taxon>
        <taxon>Photorhabdus</taxon>
    </lineage>
</organism>
<dbReference type="RefSeq" id="WP_139657230.1">
    <property type="nucleotide sequence ID" value="NZ_CAWOQH010000227.1"/>
</dbReference>
<sequence>MHLEIHKVYLIAKYVSQCGIKNRLIALHLLLACSKPIDIYKPIDVTKSGQSIKIDFEISKKGNYQFALLFDKGDDYEEMKRRLELFGDIDRNGIITPVSLQIVKDGKVFFDEKINAGGYGWGRTFDYEERSITTAVREIKTFSLPPGRYSVVITTLEDVPAFNGIESFVEFIHYDPKI</sequence>
<proteinExistence type="predicted"/>
<evidence type="ECO:0000313" key="2">
    <source>
        <dbReference type="EMBL" id="TNH41534.1"/>
    </source>
</evidence>
<dbReference type="Gene3D" id="2.60.120.790">
    <property type="match status" value="1"/>
</dbReference>
<name>A0A5C4RCT0_PHOLU</name>
<dbReference type="Pfam" id="PF18539">
    <property type="entry name" value="DUF5625"/>
    <property type="match status" value="1"/>
</dbReference>
<feature type="domain" description="DUF5625" evidence="1">
    <location>
        <begin position="40"/>
        <end position="172"/>
    </location>
</feature>
<protein>
    <recommendedName>
        <fullName evidence="1">DUF5625 domain-containing protein</fullName>
    </recommendedName>
</protein>